<evidence type="ECO:0000256" key="1">
    <source>
        <dbReference type="ARBA" id="ARBA00002001"/>
    </source>
</evidence>
<evidence type="ECO:0000256" key="6">
    <source>
        <dbReference type="ARBA" id="ARBA00022499"/>
    </source>
</evidence>
<comment type="caution">
    <text evidence="13">The sequence shown here is derived from an EMBL/GenBank/DDBJ whole genome shotgun (WGS) entry which is preliminary data.</text>
</comment>
<comment type="function">
    <text evidence="1">Core component of nucleosome. Nucleosomes wrap and compact DNA into chromatin, limiting DNA accessibility to the cellular machineries which require DNA as a template. Histones thereby play a central role in transcription regulation, DNA repair, DNA replication and chromosomal stability. DNA accessibility is regulated via a complex set of post-translational modifications of histones, also called histone code, and nucleosome remodeling.</text>
</comment>
<dbReference type="FunFam" id="1.10.20.10:FF:000103">
    <property type="entry name" value="Histone H2A type 1"/>
    <property type="match status" value="1"/>
</dbReference>
<keyword evidence="5 9" id="KW-0158">Chromosome</keyword>
<gene>
    <name evidence="13" type="ORF">KGM_202468</name>
</gene>
<dbReference type="eggNOG" id="KOG1756">
    <property type="taxonomic scope" value="Eukaryota"/>
</dbReference>
<dbReference type="PANTHER" id="PTHR23430">
    <property type="entry name" value="HISTONE H2A"/>
    <property type="match status" value="1"/>
</dbReference>
<evidence type="ECO:0000259" key="11">
    <source>
        <dbReference type="Pfam" id="PF00125"/>
    </source>
</evidence>
<evidence type="ECO:0000256" key="4">
    <source>
        <dbReference type="ARBA" id="ARBA00010691"/>
    </source>
</evidence>
<dbReference type="Pfam" id="PF00125">
    <property type="entry name" value="Histone"/>
    <property type="match status" value="1"/>
</dbReference>
<evidence type="ECO:0000256" key="8">
    <source>
        <dbReference type="ARBA" id="ARBA00023269"/>
    </source>
</evidence>
<dbReference type="CDD" id="cd00074">
    <property type="entry name" value="HFD_H2A"/>
    <property type="match status" value="1"/>
</dbReference>
<evidence type="ECO:0000256" key="3">
    <source>
        <dbReference type="ARBA" id="ARBA00004286"/>
    </source>
</evidence>
<keyword evidence="6" id="KW-1017">Isopeptide bond</keyword>
<feature type="domain" description="Core Histone H2A/H2B/H3" evidence="11">
    <location>
        <begin position="8"/>
        <end position="84"/>
    </location>
</feature>
<evidence type="ECO:0000256" key="2">
    <source>
        <dbReference type="ARBA" id="ARBA00004123"/>
    </source>
</evidence>
<dbReference type="InterPro" id="IPR002119">
    <property type="entry name" value="Histone_H2A"/>
</dbReference>
<feature type="domain" description="Histone H2A C-terminal" evidence="12">
    <location>
        <begin position="88"/>
        <end position="121"/>
    </location>
</feature>
<accession>A0A212FJZ3</accession>
<reference evidence="13 14" key="1">
    <citation type="journal article" date="2011" name="Cell">
        <title>The monarch butterfly genome yields insights into long-distance migration.</title>
        <authorList>
            <person name="Zhan S."/>
            <person name="Merlin C."/>
            <person name="Boore J.L."/>
            <person name="Reppert S.M."/>
        </authorList>
    </citation>
    <scope>NUCLEOTIDE SEQUENCE [LARGE SCALE GENOMIC DNA]</scope>
    <source>
        <strain evidence="13">F-2</strain>
    </source>
</reference>
<dbReference type="AlphaFoldDB" id="A0A212FJZ3"/>
<evidence type="ECO:0000256" key="5">
    <source>
        <dbReference type="ARBA" id="ARBA00022454"/>
    </source>
</evidence>
<feature type="region of interest" description="Disordered" evidence="10">
    <location>
        <begin position="1"/>
        <end position="20"/>
    </location>
</feature>
<dbReference type="SUPFAM" id="SSF47113">
    <property type="entry name" value="Histone-fold"/>
    <property type="match status" value="1"/>
</dbReference>
<protein>
    <recommendedName>
        <fullName evidence="9">Histone H2A</fullName>
    </recommendedName>
</protein>
<evidence type="ECO:0000313" key="13">
    <source>
        <dbReference type="EMBL" id="OWR54058.1"/>
    </source>
</evidence>
<evidence type="ECO:0000256" key="7">
    <source>
        <dbReference type="ARBA" id="ARBA00023242"/>
    </source>
</evidence>
<dbReference type="EMBL" id="AGBW02008175">
    <property type="protein sequence ID" value="OWR54058.1"/>
    <property type="molecule type" value="Genomic_DNA"/>
</dbReference>
<keyword evidence="9" id="KW-0238">DNA-binding</keyword>
<keyword evidence="7 9" id="KW-0539">Nucleus</keyword>
<dbReference type="STRING" id="278856.A0A212FJZ3"/>
<dbReference type="InParanoid" id="A0A212FJZ3"/>
<feature type="compositionally biased region" description="Low complexity" evidence="10">
    <location>
        <begin position="1"/>
        <end position="10"/>
    </location>
</feature>
<dbReference type="Gene3D" id="1.10.20.10">
    <property type="entry name" value="Histone, subunit A"/>
    <property type="match status" value="1"/>
</dbReference>
<dbReference type="GO" id="GO:0046982">
    <property type="term" value="F:protein heterodimerization activity"/>
    <property type="evidence" value="ECO:0007669"/>
    <property type="project" value="InterPro"/>
</dbReference>
<dbReference type="GO" id="GO:0005634">
    <property type="term" value="C:nucleus"/>
    <property type="evidence" value="ECO:0007669"/>
    <property type="project" value="UniProtKB-SubCell"/>
</dbReference>
<dbReference type="GO" id="GO:0000786">
    <property type="term" value="C:nucleosome"/>
    <property type="evidence" value="ECO:0007669"/>
    <property type="project" value="UniProtKB-KW"/>
</dbReference>
<dbReference type="Proteomes" id="UP000007151">
    <property type="component" value="Unassembled WGS sequence"/>
</dbReference>
<comment type="similarity">
    <text evidence="4 9">Belongs to the histone H2A family.</text>
</comment>
<sequence length="134" mass="14617">MSGNKSTSTKSKTKSSRSGLTFPVGRVHRILRKGRYASRIGCGAAVYISAVLEYLSAEILELSAKAAQDNNRARILPRHIMLAIGNDEELDRMLSGVTISHGGVMPRIEPELLPKKTAIKSHSTDTSMMASQEY</sequence>
<dbReference type="InterPro" id="IPR009072">
    <property type="entry name" value="Histone-fold"/>
</dbReference>
<evidence type="ECO:0000313" key="14">
    <source>
        <dbReference type="Proteomes" id="UP000007151"/>
    </source>
</evidence>
<dbReference type="InterPro" id="IPR007125">
    <property type="entry name" value="H2A/H2B/H3"/>
</dbReference>
<keyword evidence="8 9" id="KW-0544">Nucleosome core</keyword>
<dbReference type="GO" id="GO:0003677">
    <property type="term" value="F:DNA binding"/>
    <property type="evidence" value="ECO:0007669"/>
    <property type="project" value="UniProtKB-KW"/>
</dbReference>
<keyword evidence="14" id="KW-1185">Reference proteome</keyword>
<comment type="subunit">
    <text evidence="9">The nucleosome is a histone octamer containing two molecules each of H2A, H2B, H3 and H4 assembled in one H3-H4 heterotetramer and two H2A-H2B heterodimers. The octamer wraps approximately 147 bp of DNA.</text>
</comment>
<dbReference type="PRINTS" id="PR00620">
    <property type="entry name" value="HISTONEH2A"/>
</dbReference>
<organism evidence="13 14">
    <name type="scientific">Danaus plexippus plexippus</name>
    <dbReference type="NCBI Taxonomy" id="278856"/>
    <lineage>
        <taxon>Eukaryota</taxon>
        <taxon>Metazoa</taxon>
        <taxon>Ecdysozoa</taxon>
        <taxon>Arthropoda</taxon>
        <taxon>Hexapoda</taxon>
        <taxon>Insecta</taxon>
        <taxon>Pterygota</taxon>
        <taxon>Neoptera</taxon>
        <taxon>Endopterygota</taxon>
        <taxon>Lepidoptera</taxon>
        <taxon>Glossata</taxon>
        <taxon>Ditrysia</taxon>
        <taxon>Papilionoidea</taxon>
        <taxon>Nymphalidae</taxon>
        <taxon>Danainae</taxon>
        <taxon>Danaini</taxon>
        <taxon>Danaina</taxon>
        <taxon>Danaus</taxon>
        <taxon>Danaus</taxon>
    </lineage>
</organism>
<evidence type="ECO:0000256" key="9">
    <source>
        <dbReference type="RuleBase" id="RU003767"/>
    </source>
</evidence>
<dbReference type="KEGG" id="dpl:KGM_202468"/>
<dbReference type="Pfam" id="PF16211">
    <property type="entry name" value="Histone_H2A_C"/>
    <property type="match status" value="1"/>
</dbReference>
<dbReference type="InterPro" id="IPR032454">
    <property type="entry name" value="Histone_H2A_C"/>
</dbReference>
<proteinExistence type="inferred from homology"/>
<name>A0A212FJZ3_DANPL</name>
<comment type="subcellular location">
    <subcellularLocation>
        <location evidence="3">Chromosome</location>
    </subcellularLocation>
    <subcellularLocation>
        <location evidence="2 9">Nucleus</location>
    </subcellularLocation>
</comment>
<evidence type="ECO:0000256" key="10">
    <source>
        <dbReference type="SAM" id="MobiDB-lite"/>
    </source>
</evidence>
<dbReference type="GO" id="GO:0030527">
    <property type="term" value="F:structural constituent of chromatin"/>
    <property type="evidence" value="ECO:0007669"/>
    <property type="project" value="InterPro"/>
</dbReference>
<dbReference type="SMART" id="SM00414">
    <property type="entry name" value="H2A"/>
    <property type="match status" value="1"/>
</dbReference>
<evidence type="ECO:0000259" key="12">
    <source>
        <dbReference type="Pfam" id="PF16211"/>
    </source>
</evidence>